<evidence type="ECO:0000256" key="4">
    <source>
        <dbReference type="ARBA" id="ARBA00023136"/>
    </source>
</evidence>
<feature type="transmembrane region" description="Helical" evidence="6">
    <location>
        <begin position="420"/>
        <end position="440"/>
    </location>
</feature>
<feature type="transmembrane region" description="Helical" evidence="6">
    <location>
        <begin position="248"/>
        <end position="266"/>
    </location>
</feature>
<evidence type="ECO:0000256" key="2">
    <source>
        <dbReference type="ARBA" id="ARBA00022692"/>
    </source>
</evidence>
<dbReference type="PANTHER" id="PTHR11662:SF450">
    <property type="entry name" value="BLR1003 PROTEIN"/>
    <property type="match status" value="1"/>
</dbReference>
<gene>
    <name evidence="8" type="ORF">I2501_37890</name>
</gene>
<organism evidence="8 9">
    <name type="scientific">Streptacidiphilus fuscans</name>
    <dbReference type="NCBI Taxonomy" id="2789292"/>
    <lineage>
        <taxon>Bacteria</taxon>
        <taxon>Bacillati</taxon>
        <taxon>Actinomycetota</taxon>
        <taxon>Actinomycetes</taxon>
        <taxon>Kitasatosporales</taxon>
        <taxon>Streptomycetaceae</taxon>
        <taxon>Streptacidiphilus</taxon>
    </lineage>
</organism>
<feature type="transmembrane region" description="Helical" evidence="6">
    <location>
        <begin position="187"/>
        <end position="206"/>
    </location>
</feature>
<comment type="caution">
    <text evidence="8">The sequence shown here is derived from an EMBL/GenBank/DDBJ whole genome shotgun (WGS) entry which is preliminary data.</text>
</comment>
<feature type="transmembrane region" description="Helical" evidence="6">
    <location>
        <begin position="290"/>
        <end position="313"/>
    </location>
</feature>
<comment type="subcellular location">
    <subcellularLocation>
        <location evidence="1">Cell membrane</location>
        <topology evidence="1">Multi-pass membrane protein</topology>
    </subcellularLocation>
</comment>
<dbReference type="PROSITE" id="PS50850">
    <property type="entry name" value="MFS"/>
    <property type="match status" value="1"/>
</dbReference>
<dbReference type="SUPFAM" id="SSF103473">
    <property type="entry name" value="MFS general substrate transporter"/>
    <property type="match status" value="1"/>
</dbReference>
<proteinExistence type="predicted"/>
<accession>A0A931FGD4</accession>
<feature type="region of interest" description="Disordered" evidence="5">
    <location>
        <begin position="1"/>
        <end position="24"/>
    </location>
</feature>
<keyword evidence="2 6" id="KW-0812">Transmembrane</keyword>
<dbReference type="InterPro" id="IPR020846">
    <property type="entry name" value="MFS_dom"/>
</dbReference>
<keyword evidence="4 6" id="KW-0472">Membrane</keyword>
<dbReference type="InterPro" id="IPR050382">
    <property type="entry name" value="MFS_Na/Anion_cotransporter"/>
</dbReference>
<evidence type="ECO:0000256" key="6">
    <source>
        <dbReference type="SAM" id="Phobius"/>
    </source>
</evidence>
<evidence type="ECO:0000313" key="9">
    <source>
        <dbReference type="Proteomes" id="UP000657385"/>
    </source>
</evidence>
<dbReference type="RefSeq" id="WP_196198642.1">
    <property type="nucleotide sequence ID" value="NZ_JADPRT010000026.1"/>
</dbReference>
<sequence>MTTVSSGGAGKPTAAPGTGRAGGPASSGAWRATWLLLAFMLINFADKTVLGLAATPMMHDLHITHAQYGQAAAAFFALFSLAALGVSALTRRVSTTRLLLVMAVLWSAAQLPMLVGGAGFGVLVGTRVLLGAAEGPAFPVATHSLYTWFADRDRSLPTSVLALGSGAGVAIAAPVLTAVITHAGWRWGFGVVGIAGLLWAALWCRFGQEGPEQIRDTAVAETPQISPVPHVRPAPHARPVPHVPLRRILLTGTWIASALAAFAAYWQTTSALTWGADYLRTVLGMTTDQAGLVTMGAGLTSTLVLLVFGVAAQRARRAGGSIARLAPWAGGAAVVAGLALAAFAVVGSHAAKVALTVGPCTLSVVILVISQAACARIAPAQQRGVVLGALAFVYSLAGVLAPLVVGQLTTGVHLVSGYRTGYLLTAAMVAVSGVLVALLVRPERDAARLGIGPQ</sequence>
<evidence type="ECO:0000256" key="5">
    <source>
        <dbReference type="SAM" id="MobiDB-lite"/>
    </source>
</evidence>
<dbReference type="Gene3D" id="1.20.1250.20">
    <property type="entry name" value="MFS general substrate transporter like domains"/>
    <property type="match status" value="2"/>
</dbReference>
<feature type="domain" description="Major facilitator superfamily (MFS) profile" evidence="7">
    <location>
        <begin position="32"/>
        <end position="445"/>
    </location>
</feature>
<evidence type="ECO:0000256" key="3">
    <source>
        <dbReference type="ARBA" id="ARBA00022989"/>
    </source>
</evidence>
<dbReference type="AlphaFoldDB" id="A0A931FGD4"/>
<dbReference type="GO" id="GO:0005886">
    <property type="term" value="C:plasma membrane"/>
    <property type="evidence" value="ECO:0007669"/>
    <property type="project" value="UniProtKB-SubCell"/>
</dbReference>
<dbReference type="Pfam" id="PF07690">
    <property type="entry name" value="MFS_1"/>
    <property type="match status" value="1"/>
</dbReference>
<feature type="transmembrane region" description="Helical" evidence="6">
    <location>
        <begin position="353"/>
        <end position="373"/>
    </location>
</feature>
<evidence type="ECO:0000313" key="8">
    <source>
        <dbReference type="EMBL" id="MBF9073802.1"/>
    </source>
</evidence>
<dbReference type="InterPro" id="IPR036259">
    <property type="entry name" value="MFS_trans_sf"/>
</dbReference>
<feature type="transmembrane region" description="Helical" evidence="6">
    <location>
        <begin position="98"/>
        <end position="122"/>
    </location>
</feature>
<name>A0A931FGD4_9ACTN</name>
<feature type="transmembrane region" description="Helical" evidence="6">
    <location>
        <begin position="34"/>
        <end position="54"/>
    </location>
</feature>
<dbReference type="EMBL" id="JADPRT010000026">
    <property type="protein sequence ID" value="MBF9073802.1"/>
    <property type="molecule type" value="Genomic_DNA"/>
</dbReference>
<dbReference type="PANTHER" id="PTHR11662">
    <property type="entry name" value="SOLUTE CARRIER FAMILY 17"/>
    <property type="match status" value="1"/>
</dbReference>
<keyword evidence="3 6" id="KW-1133">Transmembrane helix</keyword>
<dbReference type="Proteomes" id="UP000657385">
    <property type="component" value="Unassembled WGS sequence"/>
</dbReference>
<evidence type="ECO:0000259" key="7">
    <source>
        <dbReference type="PROSITE" id="PS50850"/>
    </source>
</evidence>
<feature type="transmembrane region" description="Helical" evidence="6">
    <location>
        <begin position="128"/>
        <end position="148"/>
    </location>
</feature>
<evidence type="ECO:0000256" key="1">
    <source>
        <dbReference type="ARBA" id="ARBA00004651"/>
    </source>
</evidence>
<dbReference type="GO" id="GO:0022857">
    <property type="term" value="F:transmembrane transporter activity"/>
    <property type="evidence" value="ECO:0007669"/>
    <property type="project" value="InterPro"/>
</dbReference>
<keyword evidence="9" id="KW-1185">Reference proteome</keyword>
<protein>
    <submittedName>
        <fullName evidence="8">MFS transporter</fullName>
    </submittedName>
</protein>
<reference evidence="8" key="1">
    <citation type="submission" date="2020-11" db="EMBL/GenBank/DDBJ databases">
        <title>Isolation and identification of active actinomycetes.</title>
        <authorList>
            <person name="Yu B."/>
        </authorList>
    </citation>
    <scope>NUCLEOTIDE SEQUENCE</scope>
    <source>
        <strain evidence="8">NEAU-YB345</strain>
    </source>
</reference>
<feature type="compositionally biased region" description="Low complexity" evidence="5">
    <location>
        <begin position="11"/>
        <end position="24"/>
    </location>
</feature>
<feature type="transmembrane region" description="Helical" evidence="6">
    <location>
        <begin position="160"/>
        <end position="181"/>
    </location>
</feature>
<dbReference type="InterPro" id="IPR011701">
    <property type="entry name" value="MFS"/>
</dbReference>
<feature type="transmembrane region" description="Helical" evidence="6">
    <location>
        <begin position="385"/>
        <end position="408"/>
    </location>
</feature>
<feature type="transmembrane region" description="Helical" evidence="6">
    <location>
        <begin position="325"/>
        <end position="347"/>
    </location>
</feature>
<feature type="transmembrane region" description="Helical" evidence="6">
    <location>
        <begin position="66"/>
        <end position="86"/>
    </location>
</feature>